<proteinExistence type="predicted"/>
<sequence>MSVYYIHDNGVSVGPFERDILLKFVASGRLNAASAVRREDGAWATLADFPELHRTAPSREAGEPLPFAAILGENDGRLRFACPDCSLHYEGEGYRGRRLTCGSCGTVFQVPDEPVLPAGRFDAELADEIPDGEITCPHCWKSFPADRMLYISCHPALLGDPVAGDMEQLRFLPAKFNAAGQPLDNHGIPCTDMACPRCHLRIPSTVADLPSCGFSIVGAPSSGKSYYLTALVHSLRRTLSELFSCSFLDVDPLLNAILDGYERTIFMAVDRKAVAVLPKTQQTGRDFSDQVLLDGVATDLPKPFIFELKPIASAGKRMENCNVIFYDNAGEHFQPGTDVLINPATRHLAGSRGIVFLFDPTNDAAMRRLCNRQDPQMADAAKVSDQAVLLAEMINRIRRHRNMAASEKADIPLVIAVAKYDAWRGHFAPEPEKLKTVVESADCSDGKLDIGILQQVSFALRELMLEYAPAVVSSAEAFFRRVWFVPVSNFGCLARRDANGYIGIVPEELHPIWVEEPFLILLYELGLIGGTLPERSGCVPGFDCRVSGDSIMFRHPVSGKRVLLPSNYLGAVLEIGKKRYAMPPERGTHAGTRGTAAGDLWS</sequence>
<dbReference type="RefSeq" id="WP_116884587.1">
    <property type="nucleotide sequence ID" value="NZ_CABMMC010000004.1"/>
</dbReference>
<evidence type="ECO:0000313" key="3">
    <source>
        <dbReference type="Proteomes" id="UP000245959"/>
    </source>
</evidence>
<name>A0A2U1ATR3_9BACT</name>
<comment type="caution">
    <text evidence="2">The sequence shown here is derived from an EMBL/GenBank/DDBJ whole genome shotgun (WGS) entry which is preliminary data.</text>
</comment>
<reference evidence="2 3" key="1">
    <citation type="submission" date="2018-04" db="EMBL/GenBank/DDBJ databases">
        <title>Genomic Encyclopedia of Type Strains, Phase IV (KMG-IV): sequencing the most valuable type-strain genomes for metagenomic binning, comparative biology and taxonomic classification.</title>
        <authorList>
            <person name="Goeker M."/>
        </authorList>
    </citation>
    <scope>NUCLEOTIDE SEQUENCE [LARGE SCALE GENOMIC DNA]</scope>
    <source>
        <strain evidence="2 3">DSM 14823</strain>
    </source>
</reference>
<dbReference type="Proteomes" id="UP000245959">
    <property type="component" value="Unassembled WGS sequence"/>
</dbReference>
<dbReference type="GeneID" id="78295880"/>
<keyword evidence="3" id="KW-1185">Reference proteome</keyword>
<dbReference type="InterPro" id="IPR025640">
    <property type="entry name" value="GYF_2"/>
</dbReference>
<protein>
    <recommendedName>
        <fullName evidence="1">GYF domain-containing protein</fullName>
    </recommendedName>
</protein>
<feature type="domain" description="GYF" evidence="1">
    <location>
        <begin position="4"/>
        <end position="52"/>
    </location>
</feature>
<evidence type="ECO:0000259" key="1">
    <source>
        <dbReference type="Pfam" id="PF14237"/>
    </source>
</evidence>
<dbReference type="SUPFAM" id="SSF52540">
    <property type="entry name" value="P-loop containing nucleoside triphosphate hydrolases"/>
    <property type="match status" value="1"/>
</dbReference>
<dbReference type="OrthoDB" id="240746at2"/>
<dbReference type="AlphaFoldDB" id="A0A2U1ATR3"/>
<dbReference type="InterPro" id="IPR027417">
    <property type="entry name" value="P-loop_NTPase"/>
</dbReference>
<accession>A0A2U1ATR3</accession>
<evidence type="ECO:0000313" key="2">
    <source>
        <dbReference type="EMBL" id="PVY39824.1"/>
    </source>
</evidence>
<dbReference type="EMBL" id="QEKH01000019">
    <property type="protein sequence ID" value="PVY39824.1"/>
    <property type="molecule type" value="Genomic_DNA"/>
</dbReference>
<organism evidence="2 3">
    <name type="scientific">Victivallis vadensis</name>
    <dbReference type="NCBI Taxonomy" id="172901"/>
    <lineage>
        <taxon>Bacteria</taxon>
        <taxon>Pseudomonadati</taxon>
        <taxon>Lentisphaerota</taxon>
        <taxon>Lentisphaeria</taxon>
        <taxon>Victivallales</taxon>
        <taxon>Victivallaceae</taxon>
        <taxon>Victivallis</taxon>
    </lineage>
</organism>
<dbReference type="Pfam" id="PF14237">
    <property type="entry name" value="GYF_2"/>
    <property type="match status" value="1"/>
</dbReference>
<gene>
    <name evidence="2" type="ORF">C8D82_11965</name>
</gene>